<feature type="non-terminal residue" evidence="9">
    <location>
        <position position="1"/>
    </location>
</feature>
<dbReference type="InterPro" id="IPR002487">
    <property type="entry name" value="TF_Kbox"/>
</dbReference>
<dbReference type="Gene3D" id="3.40.1810.10">
    <property type="entry name" value="Transcription factor, MADS-box"/>
    <property type="match status" value="1"/>
</dbReference>
<gene>
    <name evidence="9" type="ORF">G4B88_015531</name>
</gene>
<dbReference type="GO" id="GO:0003677">
    <property type="term" value="F:DNA binding"/>
    <property type="evidence" value="ECO:0007669"/>
    <property type="project" value="UniProtKB-KW"/>
</dbReference>
<name>A0A7J6H6S7_CANSA</name>
<keyword evidence="10" id="KW-1185">Reference proteome</keyword>
<evidence type="ECO:0000259" key="7">
    <source>
        <dbReference type="PROSITE" id="PS50066"/>
    </source>
</evidence>
<dbReference type="InterPro" id="IPR036879">
    <property type="entry name" value="TF_MADSbox_sf"/>
</dbReference>
<dbReference type="Pfam" id="PF00319">
    <property type="entry name" value="SRF-TF"/>
    <property type="match status" value="1"/>
</dbReference>
<evidence type="ECO:0000259" key="8">
    <source>
        <dbReference type="PROSITE" id="PS51297"/>
    </source>
</evidence>
<evidence type="ECO:0000313" key="10">
    <source>
        <dbReference type="Proteomes" id="UP000583929"/>
    </source>
</evidence>
<dbReference type="PROSITE" id="PS50066">
    <property type="entry name" value="MADS_BOX_2"/>
    <property type="match status" value="1"/>
</dbReference>
<feature type="coiled-coil region" evidence="6">
    <location>
        <begin position="183"/>
        <end position="218"/>
    </location>
</feature>
<evidence type="ECO:0000256" key="6">
    <source>
        <dbReference type="SAM" id="Coils"/>
    </source>
</evidence>
<proteinExistence type="predicted"/>
<keyword evidence="5" id="KW-0539">Nucleus</keyword>
<evidence type="ECO:0000313" key="9">
    <source>
        <dbReference type="EMBL" id="KAF4390641.1"/>
    </source>
</evidence>
<evidence type="ECO:0000256" key="1">
    <source>
        <dbReference type="ARBA" id="ARBA00004123"/>
    </source>
</evidence>
<dbReference type="GO" id="GO:0003700">
    <property type="term" value="F:DNA-binding transcription factor activity"/>
    <property type="evidence" value="ECO:0007669"/>
    <property type="project" value="InterPro"/>
</dbReference>
<reference evidence="9 10" key="1">
    <citation type="journal article" date="2020" name="bioRxiv">
        <title>Sequence and annotation of 42 cannabis genomes reveals extensive copy number variation in cannabinoid synthesis and pathogen resistance genes.</title>
        <authorList>
            <person name="Mckernan K.J."/>
            <person name="Helbert Y."/>
            <person name="Kane L.T."/>
            <person name="Ebling H."/>
            <person name="Zhang L."/>
            <person name="Liu B."/>
            <person name="Eaton Z."/>
            <person name="Mclaughlin S."/>
            <person name="Kingan S."/>
            <person name="Baybayan P."/>
            <person name="Concepcion G."/>
            <person name="Jordan M."/>
            <person name="Riva A."/>
            <person name="Barbazuk W."/>
            <person name="Harkins T."/>
        </authorList>
    </citation>
    <scope>NUCLEOTIDE SEQUENCE [LARGE SCALE GENOMIC DNA]</scope>
    <source>
        <strain evidence="10">cv. Jamaican Lion 4</strain>
        <tissue evidence="9">Leaf</tissue>
    </source>
</reference>
<comment type="subcellular location">
    <subcellularLocation>
        <location evidence="1">Nucleus</location>
    </subcellularLocation>
</comment>
<evidence type="ECO:0000256" key="5">
    <source>
        <dbReference type="ARBA" id="ARBA00023242"/>
    </source>
</evidence>
<evidence type="ECO:0000256" key="4">
    <source>
        <dbReference type="ARBA" id="ARBA00023163"/>
    </source>
</evidence>
<keyword evidence="6" id="KW-0175">Coiled coil</keyword>
<dbReference type="InterPro" id="IPR050142">
    <property type="entry name" value="MADS-box/MEF2_TF"/>
</dbReference>
<dbReference type="GO" id="GO:0005634">
    <property type="term" value="C:nucleus"/>
    <property type="evidence" value="ECO:0007669"/>
    <property type="project" value="UniProtKB-SubCell"/>
</dbReference>
<keyword evidence="2" id="KW-0805">Transcription regulation</keyword>
<evidence type="ECO:0000256" key="2">
    <source>
        <dbReference type="ARBA" id="ARBA00023015"/>
    </source>
</evidence>
<protein>
    <submittedName>
        <fullName evidence="9">Uncharacterized protein</fullName>
    </submittedName>
</protein>
<comment type="caution">
    <text evidence="9">The sequence shown here is derived from an EMBL/GenBank/DDBJ whole genome shotgun (WGS) entry which is preliminary data.</text>
</comment>
<feature type="domain" description="MADS-box" evidence="7">
    <location>
        <begin position="47"/>
        <end position="107"/>
    </location>
</feature>
<accession>A0A7J6H6S7</accession>
<dbReference type="Proteomes" id="UP000583929">
    <property type="component" value="Unassembled WGS sequence"/>
</dbReference>
<dbReference type="PRINTS" id="PR00404">
    <property type="entry name" value="MADSDOMAIN"/>
</dbReference>
<feature type="coiled-coil region" evidence="6">
    <location>
        <begin position="130"/>
        <end position="157"/>
    </location>
</feature>
<evidence type="ECO:0000256" key="3">
    <source>
        <dbReference type="ARBA" id="ARBA00023125"/>
    </source>
</evidence>
<dbReference type="PROSITE" id="PS51297">
    <property type="entry name" value="K_BOX"/>
    <property type="match status" value="1"/>
</dbReference>
<dbReference type="EMBL" id="JAATIQ010000062">
    <property type="protein sequence ID" value="KAF4390641.1"/>
    <property type="molecule type" value="Genomic_DNA"/>
</dbReference>
<dbReference type="SMART" id="SM00432">
    <property type="entry name" value="MADS"/>
    <property type="match status" value="1"/>
</dbReference>
<dbReference type="Pfam" id="PF01486">
    <property type="entry name" value="K-box"/>
    <property type="match status" value="1"/>
</dbReference>
<keyword evidence="3" id="KW-0238">DNA-binding</keyword>
<feature type="domain" description="K-box" evidence="8">
    <location>
        <begin position="130"/>
        <end position="218"/>
    </location>
</feature>
<dbReference type="SUPFAM" id="SSF55455">
    <property type="entry name" value="SRF-like"/>
    <property type="match status" value="1"/>
</dbReference>
<organism evidence="9 10">
    <name type="scientific">Cannabis sativa</name>
    <name type="common">Hemp</name>
    <name type="synonym">Marijuana</name>
    <dbReference type="NCBI Taxonomy" id="3483"/>
    <lineage>
        <taxon>Eukaryota</taxon>
        <taxon>Viridiplantae</taxon>
        <taxon>Streptophyta</taxon>
        <taxon>Embryophyta</taxon>
        <taxon>Tracheophyta</taxon>
        <taxon>Spermatophyta</taxon>
        <taxon>Magnoliopsida</taxon>
        <taxon>eudicotyledons</taxon>
        <taxon>Gunneridae</taxon>
        <taxon>Pentapetalae</taxon>
        <taxon>rosids</taxon>
        <taxon>fabids</taxon>
        <taxon>Rosales</taxon>
        <taxon>Cannabaceae</taxon>
        <taxon>Cannabis</taxon>
    </lineage>
</organism>
<dbReference type="GO" id="GO:0046983">
    <property type="term" value="F:protein dimerization activity"/>
    <property type="evidence" value="ECO:0007669"/>
    <property type="project" value="InterPro"/>
</dbReference>
<keyword evidence="4" id="KW-0804">Transcription</keyword>
<dbReference type="InterPro" id="IPR002100">
    <property type="entry name" value="TF_MADSbox"/>
</dbReference>
<dbReference type="PANTHER" id="PTHR48019">
    <property type="entry name" value="SERUM RESPONSE FACTOR HOMOLOG"/>
    <property type="match status" value="1"/>
</dbReference>
<sequence>KTLIFPYFSLNYYSSFSLSFYIFYPRREKKKKIVVDIYQIIIIIINMGRGKIEIKKIENTSNRAVTYAKRKAGIFKKAKEIAILCDVKVSLIIVSGSGKMDAMCSPDNSLSIICEEYHKHSKEKLWPAKHENLHNEIEMVKKENENMVIELRHLNGQDINLNHYELIPIEEALENGLISVRARKAIQSELVNILRQNLEAKEEEHKRLICELHQKMEVVGDHGYHNHHHHHDQRLNLRDYNNAHMPLAFRVQPMQPNLQERI</sequence>
<dbReference type="AlphaFoldDB" id="A0A7J6H6S7"/>